<evidence type="ECO:0000256" key="2">
    <source>
        <dbReference type="SAM" id="SignalP"/>
    </source>
</evidence>
<name>A0AAV9JHS0_9PEZI</name>
<evidence type="ECO:0000313" key="3">
    <source>
        <dbReference type="EMBL" id="KAK4544748.1"/>
    </source>
</evidence>
<dbReference type="Proteomes" id="UP001324427">
    <property type="component" value="Unassembled WGS sequence"/>
</dbReference>
<organism evidence="3 4">
    <name type="scientific">Oleoguttula mirabilis</name>
    <dbReference type="NCBI Taxonomy" id="1507867"/>
    <lineage>
        <taxon>Eukaryota</taxon>
        <taxon>Fungi</taxon>
        <taxon>Dikarya</taxon>
        <taxon>Ascomycota</taxon>
        <taxon>Pezizomycotina</taxon>
        <taxon>Dothideomycetes</taxon>
        <taxon>Dothideomycetidae</taxon>
        <taxon>Mycosphaerellales</taxon>
        <taxon>Teratosphaeriaceae</taxon>
        <taxon>Oleoguttula</taxon>
    </lineage>
</organism>
<sequence length="474" mass="50034">MLLNILPTLILAATITALAAAHPHAGSNPSHQPIRAPATEASITGGAKVCTGPNFTGNCYLALDCVGKCYVWMTTWQWADSFVSDPDFNCYLHSEPYCNGDNVLVPDGGFSDLRAVGWLDRLESFSCLFAYEPVGNAKNGNATAKLPLVVTPIGPGLSAANITHINATSTHHHAAATRDTGGVEKRDPGNVYICSGVGFTGSCSVATTTLGTCFNMLEWRTPVAAFGPDPYATCYIFHGYECDDDVTTGIEYPGLPDVQNDGFPYTIGSWYCEHDGAHLANEDDAVAIGAVHLSTTVVLPAPTAVAIVDTTAQNGTYGNISISARTIRNARRDNPGGCYICSEPNWAGDCGYVVPEITTCYGMWDWDFSAASFGPDQGATCYIFDTANCVAAQGPWISVDYPGLPDVQLDGFPYQILSWYCVYGEEDGGSRVNGDPLAGQQVLSTTVALPPPTGHATRLGGPLPTGNGTGLGEL</sequence>
<evidence type="ECO:0000256" key="1">
    <source>
        <dbReference type="SAM" id="MobiDB-lite"/>
    </source>
</evidence>
<evidence type="ECO:0000313" key="4">
    <source>
        <dbReference type="Proteomes" id="UP001324427"/>
    </source>
</evidence>
<accession>A0AAV9JHS0</accession>
<feature type="chain" id="PRO_5043339569" evidence="2">
    <location>
        <begin position="22"/>
        <end position="474"/>
    </location>
</feature>
<gene>
    <name evidence="3" type="ORF">LTR36_003997</name>
</gene>
<reference evidence="3 4" key="1">
    <citation type="submission" date="2021-11" db="EMBL/GenBank/DDBJ databases">
        <title>Black yeast isolated from Biological Soil Crust.</title>
        <authorList>
            <person name="Kurbessoian T."/>
        </authorList>
    </citation>
    <scope>NUCLEOTIDE SEQUENCE [LARGE SCALE GENOMIC DNA]</scope>
    <source>
        <strain evidence="3 4">CCFEE 5522</strain>
    </source>
</reference>
<keyword evidence="2" id="KW-0732">Signal</keyword>
<feature type="region of interest" description="Disordered" evidence="1">
    <location>
        <begin position="451"/>
        <end position="474"/>
    </location>
</feature>
<proteinExistence type="predicted"/>
<protein>
    <submittedName>
        <fullName evidence="3">Uncharacterized protein</fullName>
    </submittedName>
</protein>
<dbReference type="EMBL" id="JAVFHQ010000023">
    <property type="protein sequence ID" value="KAK4544748.1"/>
    <property type="molecule type" value="Genomic_DNA"/>
</dbReference>
<keyword evidence="4" id="KW-1185">Reference proteome</keyword>
<comment type="caution">
    <text evidence="3">The sequence shown here is derived from an EMBL/GenBank/DDBJ whole genome shotgun (WGS) entry which is preliminary data.</text>
</comment>
<dbReference type="AlphaFoldDB" id="A0AAV9JHS0"/>
<feature type="signal peptide" evidence="2">
    <location>
        <begin position="1"/>
        <end position="21"/>
    </location>
</feature>